<dbReference type="GO" id="GO:0003676">
    <property type="term" value="F:nucleic acid binding"/>
    <property type="evidence" value="ECO:0007669"/>
    <property type="project" value="InterPro"/>
</dbReference>
<evidence type="ECO:0000313" key="2">
    <source>
        <dbReference type="EMBL" id="RDX77325.1"/>
    </source>
</evidence>
<accession>A0A371FG97</accession>
<name>A0A371FG97_MUCPR</name>
<feature type="non-terminal residue" evidence="2">
    <location>
        <position position="1"/>
    </location>
</feature>
<evidence type="ECO:0000313" key="3">
    <source>
        <dbReference type="Proteomes" id="UP000257109"/>
    </source>
</evidence>
<dbReference type="Proteomes" id="UP000257109">
    <property type="component" value="Unassembled WGS sequence"/>
</dbReference>
<proteinExistence type="predicted"/>
<comment type="caution">
    <text evidence="2">The sequence shown here is derived from an EMBL/GenBank/DDBJ whole genome shotgun (WGS) entry which is preliminary data.</text>
</comment>
<keyword evidence="3" id="KW-1185">Reference proteome</keyword>
<feature type="compositionally biased region" description="Polar residues" evidence="1">
    <location>
        <begin position="229"/>
        <end position="243"/>
    </location>
</feature>
<reference evidence="2" key="1">
    <citation type="submission" date="2018-05" db="EMBL/GenBank/DDBJ databases">
        <title>Draft genome of Mucuna pruriens seed.</title>
        <authorList>
            <person name="Nnadi N.E."/>
            <person name="Vos R."/>
            <person name="Hasami M.H."/>
            <person name="Devisetty U.K."/>
            <person name="Aguiy J.C."/>
        </authorList>
    </citation>
    <scope>NUCLEOTIDE SEQUENCE [LARGE SCALE GENOMIC DNA]</scope>
    <source>
        <strain evidence="2">JCA_2017</strain>
    </source>
</reference>
<dbReference type="EMBL" id="QJKJ01009206">
    <property type="protein sequence ID" value="RDX77325.1"/>
    <property type="molecule type" value="Genomic_DNA"/>
</dbReference>
<dbReference type="OrthoDB" id="1723222at2759"/>
<feature type="region of interest" description="Disordered" evidence="1">
    <location>
        <begin position="220"/>
        <end position="243"/>
    </location>
</feature>
<dbReference type="AlphaFoldDB" id="A0A371FG97"/>
<evidence type="ECO:0000256" key="1">
    <source>
        <dbReference type="SAM" id="MobiDB-lite"/>
    </source>
</evidence>
<organism evidence="2 3">
    <name type="scientific">Mucuna pruriens</name>
    <name type="common">Velvet bean</name>
    <name type="synonym">Dolichos pruriens</name>
    <dbReference type="NCBI Taxonomy" id="157652"/>
    <lineage>
        <taxon>Eukaryota</taxon>
        <taxon>Viridiplantae</taxon>
        <taxon>Streptophyta</taxon>
        <taxon>Embryophyta</taxon>
        <taxon>Tracheophyta</taxon>
        <taxon>Spermatophyta</taxon>
        <taxon>Magnoliopsida</taxon>
        <taxon>eudicotyledons</taxon>
        <taxon>Gunneridae</taxon>
        <taxon>Pentapetalae</taxon>
        <taxon>rosids</taxon>
        <taxon>fabids</taxon>
        <taxon>Fabales</taxon>
        <taxon>Fabaceae</taxon>
        <taxon>Papilionoideae</taxon>
        <taxon>50 kb inversion clade</taxon>
        <taxon>NPAAA clade</taxon>
        <taxon>indigoferoid/millettioid clade</taxon>
        <taxon>Phaseoleae</taxon>
        <taxon>Mucuna</taxon>
    </lineage>
</organism>
<protein>
    <submittedName>
        <fullName evidence="2">Uncharacterized protein</fullName>
    </submittedName>
</protein>
<sequence length="257" mass="30133">MVNPNQNDWSRFLEDALLAHRTAYWTPLEMSPYQIVFSKACHRPVEIEHQAYWAIKKCNTAYGQERKLILRKEFRVFQKVLLFNSRLKLIVGKLHSRWDDPFVITNVFPYGAEELREEANNKNFKVNGHQIKPYYEGPSLIVREVERISLVAHYKPNSQKTMIHLNLEGSKELWNCFGSRFHDKCSDDTLRNYKSNWHLNKVNLVDKVVLARRILSRPTPSRPDEANFVSRSQSPRRVSTPTPIADFVSNSRIQSMC</sequence>
<dbReference type="InterPro" id="IPR036397">
    <property type="entry name" value="RNaseH_sf"/>
</dbReference>
<gene>
    <name evidence="2" type="ORF">CR513_42573</name>
</gene>
<dbReference type="Gene3D" id="3.30.420.10">
    <property type="entry name" value="Ribonuclease H-like superfamily/Ribonuclease H"/>
    <property type="match status" value="1"/>
</dbReference>